<accession>A0AAD4R3R8</accession>
<sequence length="170" mass="19717">MPFMRGAMPLKRTLYYLQQGKIVFRDDVAICVIGYHRFPTKPELIGASEFVYWHYNQIQHKNPDVQLLKRENMSQVPYAMAILKDGREVVIDLDGKSKDECIEAIQSILGKTKLVQQYDMMKKSLKSNVVQFGAECQRQCICEVQGQRPCTNLLEAPDFMKARWSAILRR</sequence>
<evidence type="ECO:0000313" key="10">
    <source>
        <dbReference type="Proteomes" id="UP001201812"/>
    </source>
</evidence>
<dbReference type="Proteomes" id="UP001201812">
    <property type="component" value="Unassembled WGS sequence"/>
</dbReference>
<dbReference type="GO" id="GO:0005840">
    <property type="term" value="C:ribosome"/>
    <property type="evidence" value="ECO:0007669"/>
    <property type="project" value="UniProtKB-KW"/>
</dbReference>
<evidence type="ECO:0000256" key="2">
    <source>
        <dbReference type="ARBA" id="ARBA00008046"/>
    </source>
</evidence>
<feature type="domain" description="Ribosomal protein/NADH dehydrogenase" evidence="8">
    <location>
        <begin position="39"/>
        <end position="112"/>
    </location>
</feature>
<protein>
    <recommendedName>
        <fullName evidence="6">Small ribosomal subunit protein mS25</fullName>
    </recommendedName>
    <alternativeName>
        <fullName evidence="7">28S ribosomal protein S25, mitochondrial</fullName>
    </alternativeName>
</protein>
<proteinExistence type="inferred from homology"/>
<evidence type="ECO:0000256" key="5">
    <source>
        <dbReference type="ARBA" id="ARBA00023274"/>
    </source>
</evidence>
<gene>
    <name evidence="9" type="ORF">DdX_08828</name>
</gene>
<dbReference type="GO" id="GO:0003735">
    <property type="term" value="F:structural constituent of ribosome"/>
    <property type="evidence" value="ECO:0007669"/>
    <property type="project" value="InterPro"/>
</dbReference>
<keyword evidence="3 9" id="KW-0689">Ribosomal protein</keyword>
<dbReference type="PANTHER" id="PTHR13274:SF2">
    <property type="entry name" value="SMALL RIBOSOMAL SUBUNIT PROTEIN MS25"/>
    <property type="match status" value="1"/>
</dbReference>
<keyword evidence="10" id="KW-1185">Reference proteome</keyword>
<organism evidence="9 10">
    <name type="scientific">Ditylenchus destructor</name>
    <dbReference type="NCBI Taxonomy" id="166010"/>
    <lineage>
        <taxon>Eukaryota</taxon>
        <taxon>Metazoa</taxon>
        <taxon>Ecdysozoa</taxon>
        <taxon>Nematoda</taxon>
        <taxon>Chromadorea</taxon>
        <taxon>Rhabditida</taxon>
        <taxon>Tylenchina</taxon>
        <taxon>Tylenchomorpha</taxon>
        <taxon>Sphaerularioidea</taxon>
        <taxon>Anguinidae</taxon>
        <taxon>Anguininae</taxon>
        <taxon>Ditylenchus</taxon>
    </lineage>
</organism>
<dbReference type="SUPFAM" id="SSF52833">
    <property type="entry name" value="Thioredoxin-like"/>
    <property type="match status" value="1"/>
</dbReference>
<dbReference type="EMBL" id="JAKKPZ010000014">
    <property type="protein sequence ID" value="KAI1713944.1"/>
    <property type="molecule type" value="Genomic_DNA"/>
</dbReference>
<dbReference type="InterPro" id="IPR007741">
    <property type="entry name" value="Ribosomal_mL43/mS25/NADH_DH"/>
</dbReference>
<keyword evidence="5" id="KW-0687">Ribonucleoprotein</keyword>
<evidence type="ECO:0000256" key="6">
    <source>
        <dbReference type="ARBA" id="ARBA00035139"/>
    </source>
</evidence>
<dbReference type="GO" id="GO:1990904">
    <property type="term" value="C:ribonucleoprotein complex"/>
    <property type="evidence" value="ECO:0007669"/>
    <property type="project" value="UniProtKB-KW"/>
</dbReference>
<evidence type="ECO:0000256" key="1">
    <source>
        <dbReference type="ARBA" id="ARBA00004173"/>
    </source>
</evidence>
<evidence type="ECO:0000256" key="7">
    <source>
        <dbReference type="ARBA" id="ARBA00035369"/>
    </source>
</evidence>
<comment type="subcellular location">
    <subcellularLocation>
        <location evidence="1">Mitochondrion</location>
    </subcellularLocation>
</comment>
<dbReference type="SMART" id="SM00916">
    <property type="entry name" value="L51_S25_CI-B8"/>
    <property type="match status" value="1"/>
</dbReference>
<dbReference type="InterPro" id="IPR036249">
    <property type="entry name" value="Thioredoxin-like_sf"/>
</dbReference>
<evidence type="ECO:0000313" key="9">
    <source>
        <dbReference type="EMBL" id="KAI1713944.1"/>
    </source>
</evidence>
<dbReference type="InterPro" id="IPR040049">
    <property type="entry name" value="Ribosomal_mS25/mL61"/>
</dbReference>
<reference evidence="9" key="1">
    <citation type="submission" date="2022-01" db="EMBL/GenBank/DDBJ databases">
        <title>Genome Sequence Resource for Two Populations of Ditylenchus destructor, the Migratory Endoparasitic Phytonematode.</title>
        <authorList>
            <person name="Zhang H."/>
            <person name="Lin R."/>
            <person name="Xie B."/>
        </authorList>
    </citation>
    <scope>NUCLEOTIDE SEQUENCE</scope>
    <source>
        <strain evidence="9">BazhouSP</strain>
    </source>
</reference>
<evidence type="ECO:0000259" key="8">
    <source>
        <dbReference type="SMART" id="SM00916"/>
    </source>
</evidence>
<keyword evidence="4" id="KW-0496">Mitochondrion</keyword>
<dbReference type="AlphaFoldDB" id="A0AAD4R3R8"/>
<evidence type="ECO:0000256" key="3">
    <source>
        <dbReference type="ARBA" id="ARBA00022980"/>
    </source>
</evidence>
<dbReference type="Pfam" id="PF05047">
    <property type="entry name" value="L51_S25_CI-B8"/>
    <property type="match status" value="1"/>
</dbReference>
<dbReference type="PANTHER" id="PTHR13274">
    <property type="entry name" value="MITOCHONDRIAL RIBOSOMAL PROTEIN S25"/>
    <property type="match status" value="1"/>
</dbReference>
<comment type="caution">
    <text evidence="9">The sequence shown here is derived from an EMBL/GenBank/DDBJ whole genome shotgun (WGS) entry which is preliminary data.</text>
</comment>
<comment type="similarity">
    <text evidence="2">Belongs to the mitochondrion-specific ribosomal protein mS25 family.</text>
</comment>
<name>A0AAD4R3R8_9BILA</name>
<dbReference type="Gene3D" id="3.40.30.10">
    <property type="entry name" value="Glutaredoxin"/>
    <property type="match status" value="1"/>
</dbReference>
<evidence type="ECO:0000256" key="4">
    <source>
        <dbReference type="ARBA" id="ARBA00023128"/>
    </source>
</evidence>
<dbReference type="GO" id="GO:0005739">
    <property type="term" value="C:mitochondrion"/>
    <property type="evidence" value="ECO:0007669"/>
    <property type="project" value="UniProtKB-SubCell"/>
</dbReference>